<evidence type="ECO:0000313" key="3">
    <source>
        <dbReference type="EMBL" id="EOT63636.1"/>
    </source>
</evidence>
<feature type="compositionally biased region" description="Basic residues" evidence="1">
    <location>
        <begin position="341"/>
        <end position="357"/>
    </location>
</feature>
<dbReference type="Proteomes" id="UP000013783">
    <property type="component" value="Unassembled WGS sequence"/>
</dbReference>
<dbReference type="PATRIC" id="fig|1158601.3.peg.2297"/>
<sequence>MQTQRLGQRQLFNMLRGNLEKRIIKLYSETRDVSAVIEYAVAILVRHSLTVTDFSFICQELIRELFLTAEPSAVLRRFSVFFEDYFAVDEWKSVVARLYKHKKDYLAATEEARSYKVYLQEKDPTRIDGLADHQFDLKSIFKGANGRKHTWTLRKAHPTKNQEEIIGALKILTMLTIFETNGVRKFTEFVAFSRTATTEDPYYAVEPEEQIESVEEPVEKNTRKTARKRTASSPQEIQPKPAQKASRKEEVKQKNTAKIPDYEANKDRPVRELINERLVEEGLLPDPDPKTEDTFNDSDSSQKSQQVSSQKPKQSTVGSGKSTKNEFGKSEEQIESERNDRRFRRRLAKIMGKRNKK</sequence>
<feature type="compositionally biased region" description="Acidic residues" evidence="1">
    <location>
        <begin position="206"/>
        <end position="216"/>
    </location>
</feature>
<dbReference type="STRING" id="71451.RV07_GL001191"/>
<evidence type="ECO:0000313" key="5">
    <source>
        <dbReference type="Proteomes" id="UP000014148"/>
    </source>
</evidence>
<feature type="compositionally biased region" description="Basic and acidic residues" evidence="1">
    <location>
        <begin position="323"/>
        <end position="340"/>
    </location>
</feature>
<name>R2P072_9ENTE</name>
<accession>R2P072</accession>
<evidence type="ECO:0000256" key="1">
    <source>
        <dbReference type="SAM" id="MobiDB-lite"/>
    </source>
</evidence>
<dbReference type="EMBL" id="AJAK01000017">
    <property type="protein sequence ID" value="EOH76663.1"/>
    <property type="molecule type" value="Genomic_DNA"/>
</dbReference>
<dbReference type="EMBL" id="ASWA01000005">
    <property type="protein sequence ID" value="EOT63636.1"/>
    <property type="molecule type" value="Genomic_DNA"/>
</dbReference>
<dbReference type="eggNOG" id="ENOG50304UU">
    <property type="taxonomic scope" value="Bacteria"/>
</dbReference>
<feature type="compositionally biased region" description="Low complexity" evidence="1">
    <location>
        <begin position="298"/>
        <end position="315"/>
    </location>
</feature>
<comment type="caution">
    <text evidence="2">The sequence shown here is derived from an EMBL/GenBank/DDBJ whole genome shotgun (WGS) entry which is preliminary data.</text>
</comment>
<reference evidence="2 4" key="1">
    <citation type="submission" date="2013-02" db="EMBL/GenBank/DDBJ databases">
        <title>The Genome Sequence of Enterococcus malodoratus ATCC_43197.</title>
        <authorList>
            <consortium name="The Broad Institute Genome Sequencing Platform"/>
            <consortium name="The Broad Institute Genome Sequencing Center for Infectious Disease"/>
            <person name="Earl A.M."/>
            <person name="Gilmore M.S."/>
            <person name="Lebreton F."/>
            <person name="Walker B."/>
            <person name="Young S.K."/>
            <person name="Zeng Q."/>
            <person name="Gargeya S."/>
            <person name="Fitzgerald M."/>
            <person name="Haas B."/>
            <person name="Abouelleil A."/>
            <person name="Alvarado L."/>
            <person name="Arachchi H.M."/>
            <person name="Berlin A.M."/>
            <person name="Chapman S.B."/>
            <person name="Dewar J."/>
            <person name="Goldberg J."/>
            <person name="Griggs A."/>
            <person name="Gujja S."/>
            <person name="Hansen M."/>
            <person name="Howarth C."/>
            <person name="Imamovic A."/>
            <person name="Larimer J."/>
            <person name="McCowan C."/>
            <person name="Murphy C."/>
            <person name="Neiman D."/>
            <person name="Pearson M."/>
            <person name="Priest M."/>
            <person name="Roberts A."/>
            <person name="Saif S."/>
            <person name="Shea T."/>
            <person name="Sisk P."/>
            <person name="Sykes S."/>
            <person name="Wortman J."/>
            <person name="Nusbaum C."/>
            <person name="Birren B."/>
        </authorList>
    </citation>
    <scope>NUCLEOTIDE SEQUENCE [LARGE SCALE GENOMIC DNA]</scope>
    <source>
        <strain evidence="2 4">ATCC 43197</strain>
    </source>
</reference>
<feature type="compositionally biased region" description="Basic and acidic residues" evidence="1">
    <location>
        <begin position="260"/>
        <end position="280"/>
    </location>
</feature>
<keyword evidence="5" id="KW-1185">Reference proteome</keyword>
<gene>
    <name evidence="3" type="ORF">I585_04466</name>
    <name evidence="2" type="ORF">UAI_02338</name>
</gene>
<dbReference type="AlphaFoldDB" id="R2P072"/>
<organism evidence="2 4">
    <name type="scientific">Enterococcus malodoratus ATCC 43197</name>
    <dbReference type="NCBI Taxonomy" id="1158601"/>
    <lineage>
        <taxon>Bacteria</taxon>
        <taxon>Bacillati</taxon>
        <taxon>Bacillota</taxon>
        <taxon>Bacilli</taxon>
        <taxon>Lactobacillales</taxon>
        <taxon>Enterococcaceae</taxon>
        <taxon>Enterococcus</taxon>
    </lineage>
</organism>
<proteinExistence type="predicted"/>
<dbReference type="OrthoDB" id="2195232at2"/>
<feature type="region of interest" description="Disordered" evidence="1">
    <location>
        <begin position="205"/>
        <end position="357"/>
    </location>
</feature>
<evidence type="ECO:0000313" key="4">
    <source>
        <dbReference type="Proteomes" id="UP000013783"/>
    </source>
</evidence>
<dbReference type="RefSeq" id="WP_010741154.1">
    <property type="nucleotide sequence ID" value="NZ_KB946250.1"/>
</dbReference>
<evidence type="ECO:0000313" key="2">
    <source>
        <dbReference type="EMBL" id="EOH76663.1"/>
    </source>
</evidence>
<reference evidence="3 5" key="2">
    <citation type="submission" date="2013-03" db="EMBL/GenBank/DDBJ databases">
        <title>The Genome Sequence of Enterococcus malodoratus ATCC_43197 (PacBio/Illumina hybrid assembly).</title>
        <authorList>
            <consortium name="The Broad Institute Genomics Platform"/>
            <consortium name="The Broad Institute Genome Sequencing Center for Infectious Disease"/>
            <person name="Earl A."/>
            <person name="Russ C."/>
            <person name="Gilmore M."/>
            <person name="Surin D."/>
            <person name="Walker B."/>
            <person name="Young S."/>
            <person name="Zeng Q."/>
            <person name="Gargeya S."/>
            <person name="Fitzgerald M."/>
            <person name="Haas B."/>
            <person name="Abouelleil A."/>
            <person name="Allen A.W."/>
            <person name="Alvarado L."/>
            <person name="Arachchi H.M."/>
            <person name="Berlin A.M."/>
            <person name="Chapman S.B."/>
            <person name="Gainer-Dewar J."/>
            <person name="Goldberg J."/>
            <person name="Griggs A."/>
            <person name="Gujja S."/>
            <person name="Hansen M."/>
            <person name="Howarth C."/>
            <person name="Imamovic A."/>
            <person name="Ireland A."/>
            <person name="Larimer J."/>
            <person name="McCowan C."/>
            <person name="Murphy C."/>
            <person name="Pearson M."/>
            <person name="Poon T.W."/>
            <person name="Priest M."/>
            <person name="Roberts A."/>
            <person name="Saif S."/>
            <person name="Shea T."/>
            <person name="Sisk P."/>
            <person name="Sykes S."/>
            <person name="Wortman J."/>
            <person name="Nusbaum C."/>
            <person name="Birren B."/>
        </authorList>
    </citation>
    <scope>NUCLEOTIDE SEQUENCE [LARGE SCALE GENOMIC DNA]</scope>
    <source>
        <strain evidence="3 5">ATCC 43197</strain>
    </source>
</reference>
<dbReference type="Proteomes" id="UP000014148">
    <property type="component" value="Unassembled WGS sequence"/>
</dbReference>
<protein>
    <submittedName>
        <fullName evidence="2">Uncharacterized protein</fullName>
    </submittedName>
</protein>